<dbReference type="OrthoDB" id="9785929at2"/>
<accession>A0A259TV81</accession>
<dbReference type="FunCoup" id="A0A259TV81">
    <property type="interactions" value="151"/>
</dbReference>
<dbReference type="GO" id="GO:0006307">
    <property type="term" value="P:DNA alkylation repair"/>
    <property type="evidence" value="ECO:0007669"/>
    <property type="project" value="TreeGrafter"/>
</dbReference>
<dbReference type="EMBL" id="MQWB01000001">
    <property type="protein sequence ID" value="OZC01672.1"/>
    <property type="molecule type" value="Genomic_DNA"/>
</dbReference>
<evidence type="ECO:0000256" key="5">
    <source>
        <dbReference type="ARBA" id="ARBA00023204"/>
    </source>
</evidence>
<dbReference type="GO" id="GO:0043916">
    <property type="term" value="F:DNA-7-methylguanine glycosylase activity"/>
    <property type="evidence" value="ECO:0007669"/>
    <property type="project" value="TreeGrafter"/>
</dbReference>
<dbReference type="GO" id="GO:0032131">
    <property type="term" value="F:alkylated DNA binding"/>
    <property type="evidence" value="ECO:0007669"/>
    <property type="project" value="TreeGrafter"/>
</dbReference>
<dbReference type="PANTHER" id="PTHR43003">
    <property type="entry name" value="DNA-3-METHYLADENINE GLYCOSYLASE"/>
    <property type="match status" value="1"/>
</dbReference>
<evidence type="ECO:0000259" key="6">
    <source>
        <dbReference type="SMART" id="SM00478"/>
    </source>
</evidence>
<evidence type="ECO:0000256" key="3">
    <source>
        <dbReference type="ARBA" id="ARBA00012000"/>
    </source>
</evidence>
<dbReference type="RefSeq" id="WP_094545293.1">
    <property type="nucleotide sequence ID" value="NZ_MQWB01000001.1"/>
</dbReference>
<organism evidence="7 8">
    <name type="scientific">Rubricoccus marinus</name>
    <dbReference type="NCBI Taxonomy" id="716817"/>
    <lineage>
        <taxon>Bacteria</taxon>
        <taxon>Pseudomonadati</taxon>
        <taxon>Rhodothermota</taxon>
        <taxon>Rhodothermia</taxon>
        <taxon>Rhodothermales</taxon>
        <taxon>Rubricoccaceae</taxon>
        <taxon>Rubricoccus</taxon>
    </lineage>
</organism>
<comment type="catalytic activity">
    <reaction evidence="1">
        <text>Hydrolysis of alkylated DNA, releasing 3-methyladenine, 3-methylguanine, 7-methylguanine and 7-methyladenine.</text>
        <dbReference type="EC" id="3.2.2.21"/>
    </reaction>
</comment>
<evidence type="ECO:0000256" key="4">
    <source>
        <dbReference type="ARBA" id="ARBA00022763"/>
    </source>
</evidence>
<proteinExistence type="inferred from homology"/>
<evidence type="ECO:0000313" key="8">
    <source>
        <dbReference type="Proteomes" id="UP000216446"/>
    </source>
</evidence>
<dbReference type="AlphaFoldDB" id="A0A259TV81"/>
<feature type="domain" description="HhH-GPD" evidence="6">
    <location>
        <begin position="53"/>
        <end position="206"/>
    </location>
</feature>
<dbReference type="FunFam" id="1.10.340.30:FF:000004">
    <property type="entry name" value="DNA-3-methyladenine glycosylase II"/>
    <property type="match status" value="1"/>
</dbReference>
<dbReference type="InterPro" id="IPR003265">
    <property type="entry name" value="HhH-GPD_domain"/>
</dbReference>
<protein>
    <recommendedName>
        <fullName evidence="3">DNA-3-methyladenine glycosylase II</fullName>
        <ecNumber evidence="3">3.2.2.21</ecNumber>
    </recommendedName>
</protein>
<dbReference type="InterPro" id="IPR011257">
    <property type="entry name" value="DNA_glycosylase"/>
</dbReference>
<dbReference type="Pfam" id="PF00730">
    <property type="entry name" value="HhH-GPD"/>
    <property type="match status" value="1"/>
</dbReference>
<dbReference type="EC" id="3.2.2.21" evidence="3"/>
<dbReference type="GO" id="GO:0032993">
    <property type="term" value="C:protein-DNA complex"/>
    <property type="evidence" value="ECO:0007669"/>
    <property type="project" value="TreeGrafter"/>
</dbReference>
<keyword evidence="8" id="KW-1185">Reference proteome</keyword>
<name>A0A259TV81_9BACT</name>
<dbReference type="PANTHER" id="PTHR43003:SF5">
    <property type="entry name" value="DNA-3-METHYLADENINE GLYCOSYLASE"/>
    <property type="match status" value="1"/>
</dbReference>
<dbReference type="InterPro" id="IPR051912">
    <property type="entry name" value="Alkylbase_DNA_Glycosylase/TA"/>
</dbReference>
<dbReference type="SMART" id="SM00478">
    <property type="entry name" value="ENDO3c"/>
    <property type="match status" value="1"/>
</dbReference>
<evidence type="ECO:0000313" key="7">
    <source>
        <dbReference type="EMBL" id="OZC01672.1"/>
    </source>
</evidence>
<comment type="similarity">
    <text evidence="2">Belongs to the alkylbase DNA glycosidase AlkA family.</text>
</comment>
<dbReference type="Gene3D" id="1.10.1670.40">
    <property type="match status" value="1"/>
</dbReference>
<keyword evidence="4" id="KW-0227">DNA damage</keyword>
<dbReference type="Proteomes" id="UP000216446">
    <property type="component" value="Unassembled WGS sequence"/>
</dbReference>
<dbReference type="SUPFAM" id="SSF48150">
    <property type="entry name" value="DNA-glycosylase"/>
    <property type="match status" value="1"/>
</dbReference>
<comment type="caution">
    <text evidence="7">The sequence shown here is derived from an EMBL/GenBank/DDBJ whole genome shotgun (WGS) entry which is preliminary data.</text>
</comment>
<reference evidence="7 8" key="1">
    <citation type="submission" date="2016-11" db="EMBL/GenBank/DDBJ databases">
        <title>Study of marine rhodopsin-containing bacteria.</title>
        <authorList>
            <person name="Yoshizawa S."/>
            <person name="Kumagai Y."/>
            <person name="Kogure K."/>
        </authorList>
    </citation>
    <scope>NUCLEOTIDE SEQUENCE [LARGE SCALE GENOMIC DNA]</scope>
    <source>
        <strain evidence="7 8">SG-29</strain>
    </source>
</reference>
<dbReference type="GO" id="GO:0006285">
    <property type="term" value="P:base-excision repair, AP site formation"/>
    <property type="evidence" value="ECO:0007669"/>
    <property type="project" value="TreeGrafter"/>
</dbReference>
<dbReference type="GO" id="GO:0008725">
    <property type="term" value="F:DNA-3-methyladenine glycosylase activity"/>
    <property type="evidence" value="ECO:0007669"/>
    <property type="project" value="TreeGrafter"/>
</dbReference>
<gene>
    <name evidence="7" type="ORF">BSZ36_00950</name>
</gene>
<sequence>MLAPLPYDLAEAEAHLSAADPRMGALIQEIGPGAPGFGVREMETVPALVRAITGQQVSTAAARTIHGRVVALLGEVTPQALLAQDAEALRGAGLSRAKTAAVQDLAAKALEGTVLSREAFAALPDKEVIARLVAVRGIGVWTARMFLLFTLGRPDVWAPGDLGLREGLRVMTGAEERPTPKQFEAAGEPFRPWRSVASWYLWRATELGR</sequence>
<evidence type="ECO:0000256" key="1">
    <source>
        <dbReference type="ARBA" id="ARBA00000086"/>
    </source>
</evidence>
<dbReference type="CDD" id="cd00056">
    <property type="entry name" value="ENDO3c"/>
    <property type="match status" value="1"/>
</dbReference>
<keyword evidence="5" id="KW-0234">DNA repair</keyword>
<dbReference type="Gene3D" id="1.10.340.30">
    <property type="entry name" value="Hypothetical protein, domain 2"/>
    <property type="match status" value="1"/>
</dbReference>
<evidence type="ECO:0000256" key="2">
    <source>
        <dbReference type="ARBA" id="ARBA00010817"/>
    </source>
</evidence>
<dbReference type="InParanoid" id="A0A259TV81"/>